<protein>
    <submittedName>
        <fullName evidence="2">H4MPT-linked C1 transfer pathway protein</fullName>
    </submittedName>
</protein>
<feature type="domain" description="Hydantoinase A/oxoprolinase" evidence="1">
    <location>
        <begin position="63"/>
        <end position="312"/>
    </location>
</feature>
<evidence type="ECO:0000313" key="3">
    <source>
        <dbReference type="Proteomes" id="UP000017842"/>
    </source>
</evidence>
<evidence type="ECO:0000313" key="2">
    <source>
        <dbReference type="EMBL" id="ESS71714.1"/>
    </source>
</evidence>
<dbReference type="eggNOG" id="COG1548">
    <property type="taxonomic scope" value="Bacteria"/>
</dbReference>
<gene>
    <name evidence="2" type="ORF">MGMO_92c00160</name>
</gene>
<sequence>MPTNIMGWDIGGAHLKAAVIQSPSGVVAVYQRPCQLWKGLDKLHESVQDILIETDMPISRHVLTMTGELVDLFDGRDDGVKKILAAMQNLLPNGEVIVYAGKDGLLGISEIQPSHCGNIASANWLASATWAAHKVDKGLFLDIGSTTTDILLLNGGKVLAQGYTDYERLISQELVYTGIVRTAVMAVAQSARDKGNDVGLMAEYFATMADVYRLTGELNEWHDQCETADGAGKTVAASAKRLARMIGCDYDENELLRWELFAANLRSQQLARIQKACEQQMKRIPLPRNTPLIGAGVGRFLVKQLAQDLGCTYLDFSDLFSGAVVQNGAHDKADCAAAVAVACLESELMTRVV</sequence>
<organism evidence="2 3">
    <name type="scientific">Methyloglobulus morosus KoM1</name>
    <dbReference type="NCBI Taxonomy" id="1116472"/>
    <lineage>
        <taxon>Bacteria</taxon>
        <taxon>Pseudomonadati</taxon>
        <taxon>Pseudomonadota</taxon>
        <taxon>Gammaproteobacteria</taxon>
        <taxon>Methylococcales</taxon>
        <taxon>Methylococcaceae</taxon>
        <taxon>Methyloglobulus</taxon>
    </lineage>
</organism>
<evidence type="ECO:0000259" key="1">
    <source>
        <dbReference type="Pfam" id="PF01968"/>
    </source>
</evidence>
<dbReference type="RefSeq" id="WP_023495216.1">
    <property type="nucleotide sequence ID" value="NZ_AYLO01000088.1"/>
</dbReference>
<dbReference type="AlphaFoldDB" id="V5BV15"/>
<dbReference type="PATRIC" id="fig|1116472.3.peg.2505"/>
<dbReference type="Pfam" id="PF01968">
    <property type="entry name" value="Hydantoinase_A"/>
    <property type="match status" value="1"/>
</dbReference>
<dbReference type="InterPro" id="IPR002756">
    <property type="entry name" value="MfnF"/>
</dbReference>
<dbReference type="Proteomes" id="UP000017842">
    <property type="component" value="Unassembled WGS sequence"/>
</dbReference>
<dbReference type="SUPFAM" id="SSF53067">
    <property type="entry name" value="Actin-like ATPase domain"/>
    <property type="match status" value="1"/>
</dbReference>
<keyword evidence="3" id="KW-1185">Reference proteome</keyword>
<accession>V5BV15</accession>
<dbReference type="InterPro" id="IPR002821">
    <property type="entry name" value="Hydantoinase_A"/>
</dbReference>
<comment type="caution">
    <text evidence="2">The sequence shown here is derived from an EMBL/GenBank/DDBJ whole genome shotgun (WGS) entry which is preliminary data.</text>
</comment>
<dbReference type="STRING" id="1116472.MGMO_92c00160"/>
<dbReference type="Gene3D" id="3.30.420.40">
    <property type="match status" value="1"/>
</dbReference>
<dbReference type="InterPro" id="IPR043129">
    <property type="entry name" value="ATPase_NBD"/>
</dbReference>
<dbReference type="GO" id="GO:0016787">
    <property type="term" value="F:hydrolase activity"/>
    <property type="evidence" value="ECO:0007669"/>
    <property type="project" value="InterPro"/>
</dbReference>
<reference evidence="2 3" key="1">
    <citation type="journal article" date="2013" name="Genome Announc.">
        <title>Draft Genome Sequence of the Methanotrophic Gammaproteobacterium Methyloglobulus morosus DSM 22980 Strain KoM1.</title>
        <authorList>
            <person name="Poehlein A."/>
            <person name="Deutzmann J.S."/>
            <person name="Daniel R."/>
            <person name="Simeonova D.D."/>
        </authorList>
    </citation>
    <scope>NUCLEOTIDE SEQUENCE [LARGE SCALE GENOMIC DNA]</scope>
    <source>
        <strain evidence="2 3">KoM1</strain>
    </source>
</reference>
<name>V5BV15_9GAMM</name>
<proteinExistence type="predicted"/>
<dbReference type="NCBIfam" id="TIGR03123">
    <property type="entry name" value="one_C_unchar_1"/>
    <property type="match status" value="1"/>
</dbReference>
<dbReference type="Gene3D" id="3.30.420.190">
    <property type="entry name" value="conserved archaeal protein q6m145"/>
    <property type="match status" value="1"/>
</dbReference>
<dbReference type="EMBL" id="AYLO01000088">
    <property type="protein sequence ID" value="ESS71714.1"/>
    <property type="molecule type" value="Genomic_DNA"/>
</dbReference>
<dbReference type="OrthoDB" id="1792672at2"/>